<name>T1K3W5_TETUR</name>
<reference evidence="1" key="2">
    <citation type="submission" date="2015-06" db="UniProtKB">
        <authorList>
            <consortium name="EnsemblMetazoa"/>
        </authorList>
    </citation>
    <scope>IDENTIFICATION</scope>
</reference>
<proteinExistence type="predicted"/>
<reference evidence="2" key="1">
    <citation type="submission" date="2011-08" db="EMBL/GenBank/DDBJ databases">
        <authorList>
            <person name="Rombauts S."/>
        </authorList>
    </citation>
    <scope>NUCLEOTIDE SEQUENCE</scope>
    <source>
        <strain evidence="2">London</strain>
    </source>
</reference>
<dbReference type="AlphaFoldDB" id="T1K3W5"/>
<evidence type="ECO:0000313" key="1">
    <source>
        <dbReference type="EnsemblMetazoa" id="tetur05g00480.1"/>
    </source>
</evidence>
<keyword evidence="2" id="KW-1185">Reference proteome</keyword>
<dbReference type="EnsemblMetazoa" id="tetur05g00480.1">
    <property type="protein sequence ID" value="tetur05g00480.1"/>
    <property type="gene ID" value="tetur05g00480"/>
</dbReference>
<dbReference type="EMBL" id="CAEY01001560">
    <property type="status" value="NOT_ANNOTATED_CDS"/>
    <property type="molecule type" value="Genomic_DNA"/>
</dbReference>
<sequence>MFKRLKTWHPQLDINFMSSCEINL</sequence>
<protein>
    <submittedName>
        <fullName evidence="1">Uncharacterized protein</fullName>
    </submittedName>
</protein>
<accession>T1K3W5</accession>
<dbReference type="Proteomes" id="UP000015104">
    <property type="component" value="Unassembled WGS sequence"/>
</dbReference>
<dbReference type="HOGENOM" id="CLU_3421524_0_0_1"/>
<organism evidence="1 2">
    <name type="scientific">Tetranychus urticae</name>
    <name type="common">Two-spotted spider mite</name>
    <dbReference type="NCBI Taxonomy" id="32264"/>
    <lineage>
        <taxon>Eukaryota</taxon>
        <taxon>Metazoa</taxon>
        <taxon>Ecdysozoa</taxon>
        <taxon>Arthropoda</taxon>
        <taxon>Chelicerata</taxon>
        <taxon>Arachnida</taxon>
        <taxon>Acari</taxon>
        <taxon>Acariformes</taxon>
        <taxon>Trombidiformes</taxon>
        <taxon>Prostigmata</taxon>
        <taxon>Eleutherengona</taxon>
        <taxon>Raphignathae</taxon>
        <taxon>Tetranychoidea</taxon>
        <taxon>Tetranychidae</taxon>
        <taxon>Tetranychus</taxon>
    </lineage>
</organism>
<evidence type="ECO:0000313" key="2">
    <source>
        <dbReference type="Proteomes" id="UP000015104"/>
    </source>
</evidence>